<dbReference type="InterPro" id="IPR008928">
    <property type="entry name" value="6-hairpin_glycosidase_sf"/>
</dbReference>
<protein>
    <recommendedName>
        <fullName evidence="6">Alpha-L-rhamnosidase</fullName>
    </recommendedName>
</protein>
<reference evidence="5" key="1">
    <citation type="journal article" date="2015" name="Genome Announc.">
        <title>Draft genome sequence of Talaromyces cellulolyticus strain Y-94, a source of lignocellulosic biomass-degrading enzymes.</title>
        <authorList>
            <person name="Fujii T."/>
            <person name="Koike H."/>
            <person name="Sawayama S."/>
            <person name="Yano S."/>
            <person name="Inoue H."/>
        </authorList>
    </citation>
    <scope>NUCLEOTIDE SEQUENCE [LARGE SCALE GENOMIC DNA]</scope>
    <source>
        <strain evidence="5">Y-94</strain>
    </source>
</reference>
<dbReference type="Pfam" id="PF17390">
    <property type="entry name" value="Bac_rhamnosid_C"/>
    <property type="match status" value="1"/>
</dbReference>
<sequence>MQLPRLYGLSALVLTHIHWRQCVAISSAAPDSWQKYVRGPSSRIVYPTSVVSNYTTGNVTNPEGLVNGQGQTILTRSLTDTEIPTIVLDFGLNVVGYLNITFGGASDNSPGIRLAFSETTTYLTNLSDFTRSYNGDAITNGTDQIAVPADPYVWVDSYGCAHGIQVCADGLHGFRYVKIYLDALTSDSPYTEASGEVSIDSVSLRYSALLGTPDTFTGWFECSDEQLNQFWYDAAYTNDMVIDTFGVNDSDPRQSASPSLVGKLVVLDGAKRDRDPYIGDIAVSGRSLYLTHDVSEAVYNVIGDAADHQRSDGWIPPASINNYTLALMDYPLYWVLCSYDLFLYTGNTSYVRKYYSTLQNVLNDYYPSITNSTTSLIDKNVGGASSYGDYAFLRRSGTITYFNALYVLALKSAANVATFVGNDSDADNWTERAEAVSTAINEYLWDNTTGAYLDSLDDAVSHAQDGNSIAVLAGVTNPSQAASLLAYLDTLALPYGNPFYDNDSIGSGYSQRVYAFISYFEIQARFLSGNATTALDQIRRTYGWMANNDPTTTFWEGIGTNGSMYEGAYTSAAHGWSTGVLPALTNFVLGAMPTGPGFQTWSVKPLPGDVTWARGALDTPSGPLNVSWTTGQVSQFSVYVEIPSGTSGNISVPVTSSTSSILLDGVLVWNGEAANNSNATFADSYVTVPVSGATANVTVP</sequence>
<keyword evidence="5" id="KW-1185">Reference proteome</keyword>
<evidence type="ECO:0000259" key="3">
    <source>
        <dbReference type="Pfam" id="PF17390"/>
    </source>
</evidence>
<dbReference type="Gene3D" id="1.50.10.10">
    <property type="match status" value="1"/>
</dbReference>
<evidence type="ECO:0000313" key="5">
    <source>
        <dbReference type="Proteomes" id="UP000053095"/>
    </source>
</evidence>
<evidence type="ECO:0000259" key="2">
    <source>
        <dbReference type="Pfam" id="PF17389"/>
    </source>
</evidence>
<dbReference type="Gene3D" id="2.60.420.10">
    <property type="entry name" value="Maltose phosphorylase, domain 3"/>
    <property type="match status" value="1"/>
</dbReference>
<dbReference type="EMBL" id="DF933840">
    <property type="protein sequence ID" value="GAM42332.1"/>
    <property type="molecule type" value="Genomic_DNA"/>
</dbReference>
<dbReference type="PANTHER" id="PTHR34987">
    <property type="entry name" value="C, PUTATIVE (AFU_ORTHOLOGUE AFUA_3G02880)-RELATED"/>
    <property type="match status" value="1"/>
</dbReference>
<dbReference type="InterPro" id="IPR012341">
    <property type="entry name" value="6hp_glycosidase-like_sf"/>
</dbReference>
<feature type="chain" id="PRO_5019764854" description="Alpha-L-rhamnosidase" evidence="1">
    <location>
        <begin position="25"/>
        <end position="700"/>
    </location>
</feature>
<dbReference type="PANTHER" id="PTHR34987:SF5">
    <property type="entry name" value="ALPHA-RHAMNOSIDASE"/>
    <property type="match status" value="1"/>
</dbReference>
<evidence type="ECO:0000256" key="1">
    <source>
        <dbReference type="SAM" id="SignalP"/>
    </source>
</evidence>
<gene>
    <name evidence="4" type="ORF">TCE0_044f16211</name>
</gene>
<name>A0A478EAH7_TALPI</name>
<dbReference type="AlphaFoldDB" id="A0A478EAH7"/>
<dbReference type="InterPro" id="IPR035396">
    <property type="entry name" value="Bac_rhamnosid6H"/>
</dbReference>
<accession>A0A478EAH7</accession>
<feature type="domain" description="Alpha-L-rhamnosidase six-hairpin glycosidase" evidence="2">
    <location>
        <begin position="266"/>
        <end position="479"/>
    </location>
</feature>
<organism evidence="4 5">
    <name type="scientific">Talaromyces pinophilus</name>
    <name type="common">Penicillium pinophilum</name>
    <dbReference type="NCBI Taxonomy" id="128442"/>
    <lineage>
        <taxon>Eukaryota</taxon>
        <taxon>Fungi</taxon>
        <taxon>Dikarya</taxon>
        <taxon>Ascomycota</taxon>
        <taxon>Pezizomycotina</taxon>
        <taxon>Eurotiomycetes</taxon>
        <taxon>Eurotiomycetidae</taxon>
        <taxon>Eurotiales</taxon>
        <taxon>Trichocomaceae</taxon>
        <taxon>Talaromyces</taxon>
        <taxon>Talaromyces sect. Talaromyces</taxon>
    </lineage>
</organism>
<evidence type="ECO:0000313" key="4">
    <source>
        <dbReference type="EMBL" id="GAM42332.1"/>
    </source>
</evidence>
<feature type="domain" description="Alpha-L-rhamnosidase C-terminal" evidence="3">
    <location>
        <begin position="592"/>
        <end position="657"/>
    </location>
</feature>
<dbReference type="GO" id="GO:0005975">
    <property type="term" value="P:carbohydrate metabolic process"/>
    <property type="evidence" value="ECO:0007669"/>
    <property type="project" value="InterPro"/>
</dbReference>
<dbReference type="GO" id="GO:0003824">
    <property type="term" value="F:catalytic activity"/>
    <property type="evidence" value="ECO:0007669"/>
    <property type="project" value="UniProtKB-ARBA"/>
</dbReference>
<dbReference type="InterPro" id="IPR035398">
    <property type="entry name" value="Bac_rhamnosid_C"/>
</dbReference>
<proteinExistence type="predicted"/>
<dbReference type="Pfam" id="PF17389">
    <property type="entry name" value="Bac_rhamnosid6H"/>
    <property type="match status" value="1"/>
</dbReference>
<dbReference type="SUPFAM" id="SSF48208">
    <property type="entry name" value="Six-hairpin glycosidases"/>
    <property type="match status" value="1"/>
</dbReference>
<keyword evidence="1" id="KW-0732">Signal</keyword>
<dbReference type="Proteomes" id="UP000053095">
    <property type="component" value="Unassembled WGS sequence"/>
</dbReference>
<evidence type="ECO:0008006" key="6">
    <source>
        <dbReference type="Google" id="ProtNLM"/>
    </source>
</evidence>
<feature type="signal peptide" evidence="1">
    <location>
        <begin position="1"/>
        <end position="24"/>
    </location>
</feature>